<feature type="compositionally biased region" description="Polar residues" evidence="1">
    <location>
        <begin position="140"/>
        <end position="154"/>
    </location>
</feature>
<gene>
    <name evidence="2" type="ORF">AMECASPLE_028186</name>
</gene>
<accession>A0ABV0YSI1</accession>
<keyword evidence="3" id="KW-1185">Reference proteome</keyword>
<feature type="non-terminal residue" evidence="2">
    <location>
        <position position="1"/>
    </location>
</feature>
<evidence type="ECO:0000313" key="3">
    <source>
        <dbReference type="Proteomes" id="UP001469553"/>
    </source>
</evidence>
<protein>
    <submittedName>
        <fullName evidence="2">Uncharacterized protein</fullName>
    </submittedName>
</protein>
<sequence>AGGKLFQSWGAAEQKALSPLVLSLVEGTERSRPLDDLFGFILKKQHSLWVQGDVYRSKQKLTQQRFNRQQQHRQLPNLPSSDLVIQGKQEAMSHLVSSMDDLSIKTTLCKSYSLDESNCKETSLTQGDNLRALKGKRTPWSASSSSRLNTSKASHCSIIPPPKLPKITLSLPQSSSKKLIQGSSTVTQIKSPFRLSLFNTRPALIH</sequence>
<dbReference type="Proteomes" id="UP001469553">
    <property type="component" value="Unassembled WGS sequence"/>
</dbReference>
<name>A0ABV0YSI1_9TELE</name>
<evidence type="ECO:0000256" key="1">
    <source>
        <dbReference type="SAM" id="MobiDB-lite"/>
    </source>
</evidence>
<feature type="region of interest" description="Disordered" evidence="1">
    <location>
        <begin position="135"/>
        <end position="155"/>
    </location>
</feature>
<proteinExistence type="predicted"/>
<dbReference type="EMBL" id="JAHRIP010040694">
    <property type="protein sequence ID" value="MEQ2296802.1"/>
    <property type="molecule type" value="Genomic_DNA"/>
</dbReference>
<evidence type="ECO:0000313" key="2">
    <source>
        <dbReference type="EMBL" id="MEQ2296802.1"/>
    </source>
</evidence>
<reference evidence="2 3" key="1">
    <citation type="submission" date="2021-06" db="EMBL/GenBank/DDBJ databases">
        <authorList>
            <person name="Palmer J.M."/>
        </authorList>
    </citation>
    <scope>NUCLEOTIDE SEQUENCE [LARGE SCALE GENOMIC DNA]</scope>
    <source>
        <strain evidence="2 3">AS_MEX2019</strain>
        <tissue evidence="2">Muscle</tissue>
    </source>
</reference>
<comment type="caution">
    <text evidence="2">The sequence shown here is derived from an EMBL/GenBank/DDBJ whole genome shotgun (WGS) entry which is preliminary data.</text>
</comment>
<organism evidence="2 3">
    <name type="scientific">Ameca splendens</name>
    <dbReference type="NCBI Taxonomy" id="208324"/>
    <lineage>
        <taxon>Eukaryota</taxon>
        <taxon>Metazoa</taxon>
        <taxon>Chordata</taxon>
        <taxon>Craniata</taxon>
        <taxon>Vertebrata</taxon>
        <taxon>Euteleostomi</taxon>
        <taxon>Actinopterygii</taxon>
        <taxon>Neopterygii</taxon>
        <taxon>Teleostei</taxon>
        <taxon>Neoteleostei</taxon>
        <taxon>Acanthomorphata</taxon>
        <taxon>Ovalentaria</taxon>
        <taxon>Atherinomorphae</taxon>
        <taxon>Cyprinodontiformes</taxon>
        <taxon>Goodeidae</taxon>
        <taxon>Ameca</taxon>
    </lineage>
</organism>